<name>A0A956LZ19_UNCEI</name>
<evidence type="ECO:0000256" key="1">
    <source>
        <dbReference type="ARBA" id="ARBA00004694"/>
    </source>
</evidence>
<reference evidence="15" key="2">
    <citation type="journal article" date="2021" name="Microbiome">
        <title>Successional dynamics and alternative stable states in a saline activated sludge microbial community over 9 years.</title>
        <authorList>
            <person name="Wang Y."/>
            <person name="Ye J."/>
            <person name="Ju F."/>
            <person name="Liu L."/>
            <person name="Boyd J.A."/>
            <person name="Deng Y."/>
            <person name="Parks D.H."/>
            <person name="Jiang X."/>
            <person name="Yin X."/>
            <person name="Woodcroft B.J."/>
            <person name="Tyson G.W."/>
            <person name="Hugenholtz P."/>
            <person name="Polz M.F."/>
            <person name="Zhang T."/>
        </authorList>
    </citation>
    <scope>NUCLEOTIDE SEQUENCE</scope>
    <source>
        <strain evidence="15">HKST-UBA01</strain>
    </source>
</reference>
<dbReference type="Gene3D" id="3.20.20.70">
    <property type="entry name" value="Aldolase class I"/>
    <property type="match status" value="1"/>
</dbReference>
<feature type="binding site" evidence="12">
    <location>
        <position position="234"/>
    </location>
    <ligand>
        <name>Mg(2+)</name>
        <dbReference type="ChEBI" id="CHEBI:18420"/>
    </ligand>
</feature>
<accession>A0A956LZ19</accession>
<dbReference type="PANTHER" id="PTHR11458:SF0">
    <property type="entry name" value="DELTA-AMINOLEVULINIC ACID DEHYDRATASE"/>
    <property type="match status" value="1"/>
</dbReference>
<comment type="caution">
    <text evidence="15">The sequence shown here is derived from an EMBL/GenBank/DDBJ whole genome shotgun (WGS) entry which is preliminary data.</text>
</comment>
<evidence type="ECO:0000256" key="7">
    <source>
        <dbReference type="ARBA" id="ARBA00023244"/>
    </source>
</evidence>
<dbReference type="GO" id="GO:0004655">
    <property type="term" value="F:porphobilinogen synthase activity"/>
    <property type="evidence" value="ECO:0007669"/>
    <property type="project" value="UniProtKB-EC"/>
</dbReference>
<keyword evidence="5" id="KW-0350">Heme biosynthesis</keyword>
<evidence type="ECO:0000313" key="16">
    <source>
        <dbReference type="Proteomes" id="UP000697710"/>
    </source>
</evidence>
<feature type="binding site" evidence="10">
    <location>
        <position position="314"/>
    </location>
    <ligand>
        <name>5-aminolevulinate</name>
        <dbReference type="ChEBI" id="CHEBI:356416"/>
        <label>2</label>
    </ligand>
</feature>
<evidence type="ECO:0000256" key="5">
    <source>
        <dbReference type="ARBA" id="ARBA00023133"/>
    </source>
</evidence>
<dbReference type="PRINTS" id="PR00144">
    <property type="entry name" value="DALDHYDRTASE"/>
</dbReference>
<dbReference type="SMART" id="SM01004">
    <property type="entry name" value="ALAD"/>
    <property type="match status" value="1"/>
</dbReference>
<protein>
    <recommendedName>
        <fullName evidence="4 13">Delta-aminolevulinic acid dehydratase</fullName>
        <ecNumber evidence="3 13">4.2.1.24</ecNumber>
    </recommendedName>
</protein>
<dbReference type="AlphaFoldDB" id="A0A956LZ19"/>
<evidence type="ECO:0000256" key="14">
    <source>
        <dbReference type="RuleBase" id="RU004161"/>
    </source>
</evidence>
<evidence type="ECO:0000256" key="12">
    <source>
        <dbReference type="PIRSR" id="PIRSR001415-5"/>
    </source>
</evidence>
<dbReference type="PROSITE" id="PS00169">
    <property type="entry name" value="D_ALA_DEHYDRATASE"/>
    <property type="match status" value="1"/>
</dbReference>
<comment type="catalytic activity">
    <reaction evidence="8 13">
        <text>2 5-aminolevulinate = porphobilinogen + 2 H2O + H(+)</text>
        <dbReference type="Rhea" id="RHEA:24064"/>
        <dbReference type="ChEBI" id="CHEBI:15377"/>
        <dbReference type="ChEBI" id="CHEBI:15378"/>
        <dbReference type="ChEBI" id="CHEBI:58126"/>
        <dbReference type="ChEBI" id="CHEBI:356416"/>
        <dbReference type="EC" id="4.2.1.24"/>
    </reaction>
</comment>
<dbReference type="Pfam" id="PF00490">
    <property type="entry name" value="ALAD"/>
    <property type="match status" value="1"/>
</dbReference>
<comment type="pathway">
    <text evidence="1">Porphyrin-containing compound metabolism; protoporphyrin-IX biosynthesis; coproporphyrinogen-III from 5-aminolevulinate: step 1/4.</text>
</comment>
<feature type="active site" description="Schiff-base intermediate with substrate" evidence="9">
    <location>
        <position position="249"/>
    </location>
</feature>
<dbReference type="PANTHER" id="PTHR11458">
    <property type="entry name" value="DELTA-AMINOLEVULINIC ACID DEHYDRATASE"/>
    <property type="match status" value="1"/>
</dbReference>
<evidence type="ECO:0000256" key="8">
    <source>
        <dbReference type="ARBA" id="ARBA00047651"/>
    </source>
</evidence>
<evidence type="ECO:0000256" key="13">
    <source>
        <dbReference type="RuleBase" id="RU000515"/>
    </source>
</evidence>
<keyword evidence="11" id="KW-0479">Metal-binding</keyword>
<dbReference type="PIRSF" id="PIRSF001415">
    <property type="entry name" value="Porphbilin_synth"/>
    <property type="match status" value="1"/>
</dbReference>
<dbReference type="InterPro" id="IPR001731">
    <property type="entry name" value="ALAD"/>
</dbReference>
<evidence type="ECO:0000256" key="6">
    <source>
        <dbReference type="ARBA" id="ARBA00023239"/>
    </source>
</evidence>
<dbReference type="CDD" id="cd00384">
    <property type="entry name" value="ALAD_PBGS"/>
    <property type="match status" value="1"/>
</dbReference>
<keyword evidence="12" id="KW-0460">Magnesium</keyword>
<dbReference type="NCBIfam" id="NF006762">
    <property type="entry name" value="PRK09283.1"/>
    <property type="match status" value="1"/>
</dbReference>
<sequence>MTTFPKIRMRRLRSNPLLRDLVRETRLDVGKLVQPLFVCPGSDVDRPISAMPGCSQMSIDRTVEKARMLSDLGIRSIILFGIPSVKDAVGSEASAENGIVPQAVRALKKAVPQMLVWCDVCLCEYTDHGHCGILHGDHVDNDATLPRLSAMALACAQAGADVIAPSDMMDGRVGAIRSTLDESGFQDAVIVSYAAKYASSFYGPFREAAESTPAFGDRRSYQMDPANSDEALREVALDLEEGADIVMVKPALSYLDVIRRVKDRFQVPVAAYNVSGEFSMIKAAAAAGWLDGDRAMREVLLSIHRAGADIILTYHGEELARAGA</sequence>
<dbReference type="FunFam" id="3.20.20.70:FF:000019">
    <property type="entry name" value="Delta-aminolevulinic acid dehydratase"/>
    <property type="match status" value="1"/>
</dbReference>
<feature type="binding site" evidence="11">
    <location>
        <position position="131"/>
    </location>
    <ligand>
        <name>Zn(2+)</name>
        <dbReference type="ChEBI" id="CHEBI:29105"/>
        <note>catalytic</note>
    </ligand>
</feature>
<proteinExistence type="inferred from homology"/>
<evidence type="ECO:0000256" key="10">
    <source>
        <dbReference type="PIRSR" id="PIRSR001415-2"/>
    </source>
</evidence>
<dbReference type="InterPro" id="IPR030656">
    <property type="entry name" value="ALAD_AS"/>
</dbReference>
<dbReference type="GO" id="GO:0006783">
    <property type="term" value="P:heme biosynthetic process"/>
    <property type="evidence" value="ECO:0007669"/>
    <property type="project" value="UniProtKB-KW"/>
</dbReference>
<dbReference type="EC" id="4.2.1.24" evidence="3 13"/>
<evidence type="ECO:0000256" key="4">
    <source>
        <dbReference type="ARBA" id="ARBA00020771"/>
    </source>
</evidence>
<dbReference type="EMBL" id="JAGQHR010000062">
    <property type="protein sequence ID" value="MCA9726741.1"/>
    <property type="molecule type" value="Genomic_DNA"/>
</dbReference>
<evidence type="ECO:0000256" key="3">
    <source>
        <dbReference type="ARBA" id="ARBA00012053"/>
    </source>
</evidence>
<keyword evidence="6 13" id="KW-0456">Lyase</keyword>
<dbReference type="GO" id="GO:0005829">
    <property type="term" value="C:cytosol"/>
    <property type="evidence" value="ECO:0007669"/>
    <property type="project" value="TreeGrafter"/>
</dbReference>
<evidence type="ECO:0000256" key="11">
    <source>
        <dbReference type="PIRSR" id="PIRSR001415-3"/>
    </source>
</evidence>
<dbReference type="SUPFAM" id="SSF51569">
    <property type="entry name" value="Aldolase"/>
    <property type="match status" value="1"/>
</dbReference>
<feature type="active site" description="Schiff-base intermediate with substrate" evidence="9">
    <location>
        <position position="196"/>
    </location>
</feature>
<feature type="binding site" evidence="11">
    <location>
        <position position="121"/>
    </location>
    <ligand>
        <name>Zn(2+)</name>
        <dbReference type="ChEBI" id="CHEBI:29105"/>
        <note>catalytic</note>
    </ligand>
</feature>
<keyword evidence="11" id="KW-0862">Zinc</keyword>
<feature type="binding site" evidence="10">
    <location>
        <position position="275"/>
    </location>
    <ligand>
        <name>5-aminolevulinate</name>
        <dbReference type="ChEBI" id="CHEBI:356416"/>
        <label>2</label>
    </ligand>
</feature>
<comment type="similarity">
    <text evidence="2 14">Belongs to the ALAD family.</text>
</comment>
<dbReference type="Proteomes" id="UP000697710">
    <property type="component" value="Unassembled WGS sequence"/>
</dbReference>
<feature type="binding site" evidence="10">
    <location>
        <position position="218"/>
    </location>
    <ligand>
        <name>5-aminolevulinate</name>
        <dbReference type="ChEBI" id="CHEBI:356416"/>
        <label>1</label>
    </ligand>
</feature>
<dbReference type="InterPro" id="IPR013785">
    <property type="entry name" value="Aldolase_TIM"/>
</dbReference>
<organism evidence="15 16">
    <name type="scientific">Eiseniibacteriota bacterium</name>
    <dbReference type="NCBI Taxonomy" id="2212470"/>
    <lineage>
        <taxon>Bacteria</taxon>
        <taxon>Candidatus Eiseniibacteriota</taxon>
    </lineage>
</organism>
<feature type="binding site" evidence="11">
    <location>
        <position position="123"/>
    </location>
    <ligand>
        <name>Zn(2+)</name>
        <dbReference type="ChEBI" id="CHEBI:29105"/>
        <note>catalytic</note>
    </ligand>
</feature>
<keyword evidence="7 13" id="KW-0627">Porphyrin biosynthesis</keyword>
<evidence type="ECO:0000256" key="2">
    <source>
        <dbReference type="ARBA" id="ARBA00008055"/>
    </source>
</evidence>
<dbReference type="GO" id="GO:0008270">
    <property type="term" value="F:zinc ion binding"/>
    <property type="evidence" value="ECO:0007669"/>
    <property type="project" value="TreeGrafter"/>
</dbReference>
<reference evidence="15" key="1">
    <citation type="submission" date="2020-04" db="EMBL/GenBank/DDBJ databases">
        <authorList>
            <person name="Zhang T."/>
        </authorList>
    </citation>
    <scope>NUCLEOTIDE SEQUENCE</scope>
    <source>
        <strain evidence="15">HKST-UBA01</strain>
    </source>
</reference>
<evidence type="ECO:0000256" key="9">
    <source>
        <dbReference type="PIRSR" id="PIRSR001415-1"/>
    </source>
</evidence>
<comment type="subunit">
    <text evidence="13">Homooctamer.</text>
</comment>
<evidence type="ECO:0000313" key="15">
    <source>
        <dbReference type="EMBL" id="MCA9726741.1"/>
    </source>
</evidence>
<feature type="binding site" evidence="10">
    <location>
        <position position="206"/>
    </location>
    <ligand>
        <name>5-aminolevulinate</name>
        <dbReference type="ChEBI" id="CHEBI:356416"/>
        <label>1</label>
    </ligand>
</feature>
<gene>
    <name evidence="15" type="primary">hemB</name>
    <name evidence="15" type="ORF">KC729_03595</name>
</gene>